<proteinExistence type="inferred from homology"/>
<feature type="compositionally biased region" description="Basic and acidic residues" evidence="16">
    <location>
        <begin position="690"/>
        <end position="708"/>
    </location>
</feature>
<name>A0A0S4JPN4_BODSA</name>
<dbReference type="GO" id="GO:0003887">
    <property type="term" value="F:DNA-directed DNA polymerase activity"/>
    <property type="evidence" value="ECO:0007669"/>
    <property type="project" value="UniProtKB-KW"/>
</dbReference>
<evidence type="ECO:0000256" key="16">
    <source>
        <dbReference type="SAM" id="MobiDB-lite"/>
    </source>
</evidence>
<feature type="domain" description="DNA polymerase epsilon catalytic subunit A C-terminal" evidence="17">
    <location>
        <begin position="1595"/>
        <end position="1953"/>
    </location>
</feature>
<reference evidence="19" key="1">
    <citation type="submission" date="2015-09" db="EMBL/GenBank/DDBJ databases">
        <authorList>
            <consortium name="Pathogen Informatics"/>
        </authorList>
    </citation>
    <scope>NUCLEOTIDE SEQUENCE [LARGE SCALE GENOMIC DNA]</scope>
    <source>
        <strain evidence="19">Lake Konstanz</strain>
    </source>
</reference>
<keyword evidence="19" id="KW-1185">Reference proteome</keyword>
<dbReference type="GO" id="GO:0008310">
    <property type="term" value="F:single-stranded DNA 3'-5' DNA exonuclease activity"/>
    <property type="evidence" value="ECO:0007669"/>
    <property type="project" value="TreeGrafter"/>
</dbReference>
<keyword evidence="13 15" id="KW-0238">DNA-binding</keyword>
<evidence type="ECO:0000259" key="17">
    <source>
        <dbReference type="SMART" id="SM01159"/>
    </source>
</evidence>
<keyword evidence="11 15" id="KW-0408">Iron</keyword>
<dbReference type="GO" id="GO:0008270">
    <property type="term" value="F:zinc ion binding"/>
    <property type="evidence" value="ECO:0007669"/>
    <property type="project" value="UniProtKB-KW"/>
</dbReference>
<dbReference type="GO" id="GO:0051539">
    <property type="term" value="F:4 iron, 4 sulfur cluster binding"/>
    <property type="evidence" value="ECO:0007669"/>
    <property type="project" value="UniProtKB-KW"/>
</dbReference>
<dbReference type="InterPro" id="IPR036397">
    <property type="entry name" value="RNaseH_sf"/>
</dbReference>
<dbReference type="Pfam" id="PF03104">
    <property type="entry name" value="DNA_pol_B_exo1"/>
    <property type="match status" value="1"/>
</dbReference>
<keyword evidence="12 15" id="KW-0411">Iron-sulfur</keyword>
<evidence type="ECO:0000256" key="2">
    <source>
        <dbReference type="ARBA" id="ARBA00005755"/>
    </source>
</evidence>
<dbReference type="Pfam" id="PF22912">
    <property type="entry name" value="zf-DPOE"/>
    <property type="match status" value="1"/>
</dbReference>
<dbReference type="SUPFAM" id="SSF53098">
    <property type="entry name" value="Ribonuclease H-like"/>
    <property type="match status" value="1"/>
</dbReference>
<dbReference type="InterPro" id="IPR023211">
    <property type="entry name" value="DNA_pol_palm_dom_sf"/>
</dbReference>
<dbReference type="FunFam" id="3.30.420.10:FF:000010">
    <property type="entry name" value="DNA polymerase epsilon catalytic subunit"/>
    <property type="match status" value="1"/>
</dbReference>
<evidence type="ECO:0000256" key="11">
    <source>
        <dbReference type="ARBA" id="ARBA00023004"/>
    </source>
</evidence>
<dbReference type="InterPro" id="IPR006172">
    <property type="entry name" value="DNA-dir_DNA_pol_B"/>
</dbReference>
<dbReference type="Gene3D" id="3.90.1600.10">
    <property type="entry name" value="Palm domain of DNA polymerase"/>
    <property type="match status" value="1"/>
</dbReference>
<evidence type="ECO:0000256" key="1">
    <source>
        <dbReference type="ARBA" id="ARBA00004123"/>
    </source>
</evidence>
<keyword evidence="7 15" id="KW-0479">Metal-binding</keyword>
<dbReference type="GO" id="GO:0000278">
    <property type="term" value="P:mitotic cell cycle"/>
    <property type="evidence" value="ECO:0007669"/>
    <property type="project" value="TreeGrafter"/>
</dbReference>
<dbReference type="InterPro" id="IPR043502">
    <property type="entry name" value="DNA/RNA_pol_sf"/>
</dbReference>
<evidence type="ECO:0000256" key="14">
    <source>
        <dbReference type="ARBA" id="ARBA00023242"/>
    </source>
</evidence>
<evidence type="ECO:0000313" key="19">
    <source>
        <dbReference type="Proteomes" id="UP000051952"/>
    </source>
</evidence>
<keyword evidence="4 15" id="KW-0808">Transferase</keyword>
<dbReference type="GO" id="GO:0006297">
    <property type="term" value="P:nucleotide-excision repair, DNA gap filling"/>
    <property type="evidence" value="ECO:0007669"/>
    <property type="project" value="TreeGrafter"/>
</dbReference>
<dbReference type="Gene3D" id="1.10.132.60">
    <property type="entry name" value="DNA polymerase family B, C-terminal domain"/>
    <property type="match status" value="1"/>
</dbReference>
<dbReference type="Pfam" id="PF22634">
    <property type="entry name" value="POL2_thumb"/>
    <property type="match status" value="1"/>
</dbReference>
<dbReference type="VEuPathDB" id="TriTrypDB:BSAL_35695"/>
<dbReference type="CDD" id="cd05535">
    <property type="entry name" value="POLBc_epsilon"/>
    <property type="match status" value="1"/>
</dbReference>
<evidence type="ECO:0000256" key="10">
    <source>
        <dbReference type="ARBA" id="ARBA00022932"/>
    </source>
</evidence>
<feature type="region of interest" description="Disordered" evidence="16">
    <location>
        <begin position="683"/>
        <end position="756"/>
    </location>
</feature>
<comment type="similarity">
    <text evidence="2 15">Belongs to the DNA polymerase type-B family.</text>
</comment>
<dbReference type="Gene3D" id="1.10.287.690">
    <property type="entry name" value="Helix hairpin bin"/>
    <property type="match status" value="1"/>
</dbReference>
<accession>A0A0S4JPN4</accession>
<gene>
    <name evidence="18" type="ORF">BSAL_35695</name>
</gene>
<sequence>MPYQPQGNKKLETGTRTGWLFNYHNTSENIESEDGKGEGSSASALQLLFIDFEGETFEATLKYQPFFLVAAAEGHEREVELGITSMFGGKQVASVQQIDKEDLDLINHLSGKLRTYLKLSFDSTQDLTAVRSKLEMALKRNKSASPDSSEFQASSAGFTSAGLYGFDSGARHPQDALAWMSWIQDIREYDVKYGVRVAIDCKVYVGLWYDITISEGFTKVERCDDSKYAPAMPRVCAFDIETTKAPLKFPQPEVDQIYMISYMVDGRGFLIVNRDIVTADIGSFEYTPKPEYEGFFDSFNEPDEYHTLRRFFDEMKRHKPNVYVTYNGDYFDFPFIHARATVHGMDMRREIGFAQGAEGATLNQKIPHLDCFYWVKRDSYLPQGSQGLKAVTKYKLGYDPIEVDPEEMLPLAQTNPQRMASYSVSDAVSTYYLYLKYVHPFIFSLCTIIPMQADEVLRRGSGTLCESLLMVQAQAKNVVFPNKQQQVFEKFYNGHLIDSETYIGGRVEALKSGLYRSNIDMRFEMNPGIFQTLMDKLDDMLRFAIEVEGGEKMENITNYDEVRNEILNKLGALRDRPDRYETPLIYHLDVGAMYPNIILTNRLQPSSMVTPDICAGCCFHSPNNDLKCKRDMSWMWKGEMFTANRHEFTRVKAQLESESFAAAAVVKADIAAVQKKTYGNRKGSVLEGTSFDKPKDDSWKKKKGDDKAGGGGGYRAMNDRMRQEAAQSLLKRSGGSDDEGGSSDDEDGRKQFHKLEENTQFSMLKKRLGEYSRRAYGKIHDTVEILKTNTVCQRENSFYVDTVRLFRDRRYEYKAALKKWKGNLDKATDPNDIKIAKSRCVQMESLQLAHKCILNSFYGYVMRKGSRWGSMEMAGITTYLGAGLIQVARALVQQIGVTLELDTDGIWCCLPKSFPENFNFTTKAGKKVGISYPCVMLNKDVQDIYSNHQYQEFKGIGEYETRSECSIYFEVDGPYLAMILPASREEGKGIKKRYAVFHPDGRLAELKGFELKRRGELMLIKDFQSLVFKKFLDGSTLKEAFDAAAVVANSALDLLYNKGEGYDPEEVIEKLTESSNMTRRLSEYPETQKSLALTTARRIAEFLGPQMVKDKGLACHFVISRLPPGRPVTERPIPLTIFKADASVRIHFLRKWTGDSTLPADCHLKDILDWEYYIGRFNGCVQKIITIPAALQGLPNPVPRVVHPEWLTKKVQQQSSRFRQANLKNMLASKKTTSAPVDLEELAPAAQKPVVVKKAPVKEEHFSDSDDDQGQNEHLNGSDIDEDRNDPDAREAERLREEAETEKKEQLRRIGLQYFTPGNTRPVDQSFFSDPAFPDWHARARTGWLHRAKLRKEILGNDPMATRRPADRAAQVSSAMDALLVDMKSKALAFPWHILEVRQAHDAPNTVIVFAVVDRTLQHYRVTVPRTITVDVAAGTFQDAKLLGGKVLPRHRPPTRLVEMAVGNFTDKTGDEDIEKLRYLNDDVLNLYEGSLTSVERMIFQVGSVATVRSNVHMQHLKERNFRQRDVFQLSEFDAASYQGYLGAQQASLGNSVFVFHVGNESRGVLAALHHDAGKGVVIVIQPAAAPHIAFQWQVMVDEALQLVGLAAGSRTLTPTVTFEPDMAEAWRRISRFVVDLSNGSSSTRPILAVVQSPLSATQLLQHLPHLHTLPVVRTVGDTEDSKLLADAFRWSRLLTRRMLQRFYASQLWADERLQVSRVAGVPLCNLLTDVSVSALDVMFRRQLKKRGLILWDQLSLPTNLEAPEERPRQVVVESGHYAWCVEFSLSQVDVIAVLFSQLIQECDDPSARALADRGVTPHFNIMRDMLSELMGQAIAGKKAAATLLLVSFARWLRDTSSVSYEPRLVEMVSGLVHRALTALLLRITKLGGKVVKATGQSLMIATSKLHLKDAVHFSQFVCSSLKDQPLLSHLHLQPIRFWGPLCVMHHYDLAGWHVEAEDALRMAQLNEEPSPDQLVEYHTFTFWTNFPQKIKELFIARVRMFFTLVHETKQQVLEKIQTDPTVTLATRADRVADQLSSSLHGRIEKEFQPQLLDEVSMIVDQKIQLLETPLANSGGPASLKLGYSSDTTSSAALEYVKSLCYLLELTPGTSAAIRKTKNNCLRVIGVGPFAPSGTFYKNTEVLLGVQVLETRCSFCNEESLIDLLGNFQTADDSEDLRAKAFRCASCSATFARDLVESELIRKLNRLVHTYTEQDYVCAKCHQSSTTLMSESCCGEYIGKHDTAIRKELYALRGVSAAVGFPLLQEAADFAIAACVA</sequence>
<evidence type="ECO:0000313" key="18">
    <source>
        <dbReference type="EMBL" id="CUG92135.1"/>
    </source>
</evidence>
<dbReference type="GO" id="GO:0006287">
    <property type="term" value="P:base-excision repair, gap-filling"/>
    <property type="evidence" value="ECO:0007669"/>
    <property type="project" value="TreeGrafter"/>
</dbReference>
<dbReference type="InterPro" id="IPR013697">
    <property type="entry name" value="DNA_pol_e_suA_C"/>
</dbReference>
<dbReference type="Gene3D" id="3.30.342.10">
    <property type="entry name" value="DNA Polymerase, chain B, domain 1"/>
    <property type="match status" value="1"/>
</dbReference>
<dbReference type="Pfam" id="PF08490">
    <property type="entry name" value="DUF1744"/>
    <property type="match status" value="1"/>
</dbReference>
<evidence type="ECO:0000256" key="5">
    <source>
        <dbReference type="ARBA" id="ARBA00022695"/>
    </source>
</evidence>
<dbReference type="FunFam" id="3.90.1600.10:FF:000006">
    <property type="entry name" value="DNA polymerase epsilon catalytic subunit"/>
    <property type="match status" value="1"/>
</dbReference>
<evidence type="ECO:0000256" key="9">
    <source>
        <dbReference type="ARBA" id="ARBA00022833"/>
    </source>
</evidence>
<evidence type="ECO:0000256" key="3">
    <source>
        <dbReference type="ARBA" id="ARBA00022485"/>
    </source>
</evidence>
<dbReference type="GO" id="GO:0006272">
    <property type="term" value="P:leading strand elongation"/>
    <property type="evidence" value="ECO:0007669"/>
    <property type="project" value="TreeGrafter"/>
</dbReference>
<comment type="cofactor">
    <cofactor evidence="15">
        <name>[4Fe-4S] cluster</name>
        <dbReference type="ChEBI" id="CHEBI:49883"/>
    </cofactor>
</comment>
<feature type="region of interest" description="Disordered" evidence="16">
    <location>
        <begin position="1259"/>
        <end position="1304"/>
    </location>
</feature>
<keyword evidence="6 15" id="KW-0235">DNA replication</keyword>
<dbReference type="OrthoDB" id="10060449at2759"/>
<dbReference type="Proteomes" id="UP000051952">
    <property type="component" value="Unassembled WGS sequence"/>
</dbReference>
<evidence type="ECO:0000256" key="13">
    <source>
        <dbReference type="ARBA" id="ARBA00023125"/>
    </source>
</evidence>
<dbReference type="GO" id="GO:0008622">
    <property type="term" value="C:epsilon DNA polymerase complex"/>
    <property type="evidence" value="ECO:0007669"/>
    <property type="project" value="InterPro"/>
</dbReference>
<dbReference type="EMBL" id="CYKH01002009">
    <property type="protein sequence ID" value="CUG92135.1"/>
    <property type="molecule type" value="Genomic_DNA"/>
</dbReference>
<dbReference type="InterPro" id="IPR042087">
    <property type="entry name" value="DNA_pol_B_thumb"/>
</dbReference>
<dbReference type="InterPro" id="IPR029703">
    <property type="entry name" value="POL2"/>
</dbReference>
<dbReference type="GO" id="GO:0045004">
    <property type="term" value="P:DNA replication proofreading"/>
    <property type="evidence" value="ECO:0007669"/>
    <property type="project" value="TreeGrafter"/>
</dbReference>
<dbReference type="InterPro" id="IPR012337">
    <property type="entry name" value="RNaseH-like_sf"/>
</dbReference>
<dbReference type="SUPFAM" id="SSF56672">
    <property type="entry name" value="DNA/RNA polymerases"/>
    <property type="match status" value="1"/>
</dbReference>
<dbReference type="EC" id="2.7.7.7" evidence="15"/>
<organism evidence="18 19">
    <name type="scientific">Bodo saltans</name>
    <name type="common">Flagellated protozoan</name>
    <dbReference type="NCBI Taxonomy" id="75058"/>
    <lineage>
        <taxon>Eukaryota</taxon>
        <taxon>Discoba</taxon>
        <taxon>Euglenozoa</taxon>
        <taxon>Kinetoplastea</taxon>
        <taxon>Metakinetoplastina</taxon>
        <taxon>Eubodonida</taxon>
        <taxon>Bodonidae</taxon>
        <taxon>Bodo</taxon>
    </lineage>
</organism>
<feature type="compositionally biased region" description="Acidic residues" evidence="16">
    <location>
        <begin position="736"/>
        <end position="746"/>
    </location>
</feature>
<dbReference type="InterPro" id="IPR006133">
    <property type="entry name" value="DNA-dir_DNA_pol_B_exonuc"/>
</dbReference>
<comment type="subcellular location">
    <subcellularLocation>
        <location evidence="1 15">Nucleus</location>
    </subcellularLocation>
</comment>
<protein>
    <recommendedName>
        <fullName evidence="15">DNA polymerase epsilon catalytic subunit</fullName>
        <ecNumber evidence="15">2.7.7.7</ecNumber>
    </recommendedName>
</protein>
<dbReference type="OMA" id="KGLACHF"/>
<keyword evidence="14 15" id="KW-0539">Nucleus</keyword>
<dbReference type="InterPro" id="IPR055191">
    <property type="entry name" value="POL2_thumb"/>
</dbReference>
<keyword evidence="9 15" id="KW-0862">Zinc</keyword>
<dbReference type="CDD" id="cd05779">
    <property type="entry name" value="DNA_polB_epsilon_exo"/>
    <property type="match status" value="1"/>
</dbReference>
<dbReference type="GO" id="GO:0000166">
    <property type="term" value="F:nucleotide binding"/>
    <property type="evidence" value="ECO:0007669"/>
    <property type="project" value="InterPro"/>
</dbReference>
<keyword evidence="3 15" id="KW-0004">4Fe-4S</keyword>
<dbReference type="FunFam" id="1.10.287.690:FF:000005">
    <property type="entry name" value="DNA polymerase epsilon catalytic subunit"/>
    <property type="match status" value="1"/>
</dbReference>
<evidence type="ECO:0000256" key="8">
    <source>
        <dbReference type="ARBA" id="ARBA00022771"/>
    </source>
</evidence>
<feature type="compositionally biased region" description="Basic and acidic residues" evidence="16">
    <location>
        <begin position="747"/>
        <end position="756"/>
    </location>
</feature>
<evidence type="ECO:0000256" key="12">
    <source>
        <dbReference type="ARBA" id="ARBA00023014"/>
    </source>
</evidence>
<evidence type="ECO:0000256" key="6">
    <source>
        <dbReference type="ARBA" id="ARBA00022705"/>
    </source>
</evidence>
<dbReference type="InterPro" id="IPR054475">
    <property type="entry name" value="Znf-DPOE"/>
</dbReference>
<dbReference type="GO" id="GO:0003677">
    <property type="term" value="F:DNA binding"/>
    <property type="evidence" value="ECO:0007669"/>
    <property type="project" value="UniProtKB-KW"/>
</dbReference>
<dbReference type="SMART" id="SM01159">
    <property type="entry name" value="DUF1744"/>
    <property type="match status" value="1"/>
</dbReference>
<keyword evidence="10 15" id="KW-0239">DNA-directed DNA polymerase</keyword>
<evidence type="ECO:0000256" key="4">
    <source>
        <dbReference type="ARBA" id="ARBA00022679"/>
    </source>
</evidence>
<comment type="function">
    <text evidence="15">DNA polymerase II participates in chromosomal DNA replication.</text>
</comment>
<dbReference type="PANTHER" id="PTHR10670:SF0">
    <property type="entry name" value="DNA POLYMERASE EPSILON CATALYTIC SUBUNIT A"/>
    <property type="match status" value="1"/>
</dbReference>
<comment type="catalytic activity">
    <reaction evidence="15">
        <text>DNA(n) + a 2'-deoxyribonucleoside 5'-triphosphate = DNA(n+1) + diphosphate</text>
        <dbReference type="Rhea" id="RHEA:22508"/>
        <dbReference type="Rhea" id="RHEA-COMP:17339"/>
        <dbReference type="Rhea" id="RHEA-COMP:17340"/>
        <dbReference type="ChEBI" id="CHEBI:33019"/>
        <dbReference type="ChEBI" id="CHEBI:61560"/>
        <dbReference type="ChEBI" id="CHEBI:173112"/>
        <dbReference type="EC" id="2.7.7.7"/>
    </reaction>
</comment>
<feature type="compositionally biased region" description="Basic and acidic residues" evidence="16">
    <location>
        <begin position="1286"/>
        <end position="1304"/>
    </location>
</feature>
<evidence type="ECO:0000256" key="7">
    <source>
        <dbReference type="ARBA" id="ARBA00022723"/>
    </source>
</evidence>
<keyword evidence="5 15" id="KW-0548">Nucleotidyltransferase</keyword>
<dbReference type="SMART" id="SM00486">
    <property type="entry name" value="POLBc"/>
    <property type="match status" value="1"/>
</dbReference>
<dbReference type="Gene3D" id="3.30.420.10">
    <property type="entry name" value="Ribonuclease H-like superfamily/Ribonuclease H"/>
    <property type="match status" value="1"/>
</dbReference>
<keyword evidence="8 15" id="KW-0863">Zinc-finger</keyword>
<evidence type="ECO:0000256" key="15">
    <source>
        <dbReference type="RuleBase" id="RU365029"/>
    </source>
</evidence>
<dbReference type="PANTHER" id="PTHR10670">
    <property type="entry name" value="DNA POLYMERASE EPSILON CATALYTIC SUBUNIT A"/>
    <property type="match status" value="1"/>
</dbReference>